<feature type="chain" id="PRO_5045724516" evidence="3">
    <location>
        <begin position="19"/>
        <end position="780"/>
    </location>
</feature>
<feature type="region of interest" description="Disordered" evidence="1">
    <location>
        <begin position="710"/>
        <end position="747"/>
    </location>
</feature>
<feature type="transmembrane region" description="Helical" evidence="2">
    <location>
        <begin position="754"/>
        <end position="772"/>
    </location>
</feature>
<evidence type="ECO:0000313" key="4">
    <source>
        <dbReference type="EMBL" id="MCQ4637552.1"/>
    </source>
</evidence>
<keyword evidence="2" id="KW-1133">Transmembrane helix</keyword>
<keyword evidence="3" id="KW-0732">Signal</keyword>
<dbReference type="Proteomes" id="UP001524502">
    <property type="component" value="Unassembled WGS sequence"/>
</dbReference>
<feature type="compositionally biased region" description="Basic and acidic residues" evidence="1">
    <location>
        <begin position="722"/>
        <end position="731"/>
    </location>
</feature>
<reference evidence="4 5" key="1">
    <citation type="submission" date="2022-06" db="EMBL/GenBank/DDBJ databases">
        <title>Isolation of gut microbiota from human fecal samples.</title>
        <authorList>
            <person name="Pamer E.G."/>
            <person name="Barat B."/>
            <person name="Waligurski E."/>
            <person name="Medina S."/>
            <person name="Paddock L."/>
            <person name="Mostad J."/>
        </authorList>
    </citation>
    <scope>NUCLEOTIDE SEQUENCE [LARGE SCALE GENOMIC DNA]</scope>
    <source>
        <strain evidence="4 5">SL.3.17</strain>
    </source>
</reference>
<evidence type="ECO:0000313" key="5">
    <source>
        <dbReference type="Proteomes" id="UP001524502"/>
    </source>
</evidence>
<organism evidence="4 5">
    <name type="scientific">Anaerovorax odorimutans</name>
    <dbReference type="NCBI Taxonomy" id="109327"/>
    <lineage>
        <taxon>Bacteria</taxon>
        <taxon>Bacillati</taxon>
        <taxon>Bacillota</taxon>
        <taxon>Clostridia</taxon>
        <taxon>Peptostreptococcales</taxon>
        <taxon>Anaerovoracaceae</taxon>
        <taxon>Anaerovorax</taxon>
    </lineage>
</organism>
<evidence type="ECO:0000256" key="1">
    <source>
        <dbReference type="SAM" id="MobiDB-lite"/>
    </source>
</evidence>
<keyword evidence="2" id="KW-0472">Membrane</keyword>
<accession>A0ABT1RQS7</accession>
<evidence type="ECO:0000256" key="3">
    <source>
        <dbReference type="SAM" id="SignalP"/>
    </source>
</evidence>
<feature type="signal peptide" evidence="3">
    <location>
        <begin position="1"/>
        <end position="18"/>
    </location>
</feature>
<keyword evidence="5" id="KW-1185">Reference proteome</keyword>
<dbReference type="EMBL" id="JANFXK010000014">
    <property type="protein sequence ID" value="MCQ4637552.1"/>
    <property type="molecule type" value="Genomic_DNA"/>
</dbReference>
<comment type="caution">
    <text evidence="4">The sequence shown here is derived from an EMBL/GenBank/DDBJ whole genome shotgun (WGS) entry which is preliminary data.</text>
</comment>
<gene>
    <name evidence="4" type="ORF">NE619_12515</name>
</gene>
<keyword evidence="2" id="KW-0812">Transmembrane</keyword>
<proteinExistence type="predicted"/>
<sequence>MAAIIGLLSALSGLTVWADEAAASGADGENAGVMKEGSHIYANGVPILIKQGADGKAYVYDQSGTEKLLEDEVGPGTAIYGGGKNVPVEGDTSIVIDNVQTGFVYGGGYSDGSGNADVSGNVTVLIKGKVDASTVYGGGRADAAKGDASANVKGTASAKILADPTGNHGSIYGGGYASTSGSFQASAVVGNAYAQTKGRTYSLRGGGTAHAGGDGSARADVKGKISIQLDAVDIREVYGGGYASGKNAGAGAGSVEVIGNGNEMMILCAGGDADKGNADIAGNIRIELKNFSNLYGYIYGGGNAVNGGSANAGSVKMLVKDSITPVEEQFKDYWVCAAIYGGGTVDAASKADVAGSVEMEFTGDKLAGSILGGGEAKGDGSADVGSSQIQMSECSGIFVDELDDTFYASAAAGGEAEGDVPCSKAELTVSNSQLDTAWGGYVKGGQPCPLEGTAVLQVTGDKTKIREAGQFDTIELKRPLSLENFVPKKEGVPAVLIAPDMKIGETAIACGSGEAQAGWFALREGSLGYEKVENQSLWKIKEKGTVAIPPISTEVKPGVPDIAIKDKDAQSFLSEEDKTDIAAGSLIQFVVRVDKVESPSGEVVKEVKNALTDSGKTLGSYLDINLIKIKDGTESNISELGKSMEMTISVPEELLPDSDIKREFSVVHVHEEQDGTLVTTELFDQDDNDKTVTVAVDRLSTFALAYTDHGQNHQVPAANSEKTGEAKDKDSAAPSSANATSVQETPATGDDFSLWQWVLLALASGVIIFLCVRPFRKKEQ</sequence>
<protein>
    <submittedName>
        <fullName evidence="4">Uncharacterized protein</fullName>
    </submittedName>
</protein>
<name>A0ABT1RQS7_9FIRM</name>
<evidence type="ECO:0000256" key="2">
    <source>
        <dbReference type="SAM" id="Phobius"/>
    </source>
</evidence>